<feature type="compositionally biased region" description="Basic and acidic residues" evidence="1">
    <location>
        <begin position="1"/>
        <end position="14"/>
    </location>
</feature>
<feature type="compositionally biased region" description="Polar residues" evidence="1">
    <location>
        <begin position="487"/>
        <end position="499"/>
    </location>
</feature>
<keyword evidence="3" id="KW-1185">Reference proteome</keyword>
<feature type="compositionally biased region" description="Polar residues" evidence="1">
    <location>
        <begin position="391"/>
        <end position="403"/>
    </location>
</feature>
<name>A0AA38ULF5_9AGAR</name>
<comment type="caution">
    <text evidence="2">The sequence shown here is derived from an EMBL/GenBank/DDBJ whole genome shotgun (WGS) entry which is preliminary data.</text>
</comment>
<feature type="region of interest" description="Disordered" evidence="1">
    <location>
        <begin position="198"/>
        <end position="242"/>
    </location>
</feature>
<dbReference type="Proteomes" id="UP001163846">
    <property type="component" value="Unassembled WGS sequence"/>
</dbReference>
<proteinExistence type="predicted"/>
<feature type="region of interest" description="Disordered" evidence="1">
    <location>
        <begin position="1"/>
        <end position="45"/>
    </location>
</feature>
<feature type="region of interest" description="Disordered" evidence="1">
    <location>
        <begin position="487"/>
        <end position="511"/>
    </location>
</feature>
<feature type="compositionally biased region" description="Low complexity" evidence="1">
    <location>
        <begin position="218"/>
        <end position="242"/>
    </location>
</feature>
<feature type="compositionally biased region" description="Basic and acidic residues" evidence="1">
    <location>
        <begin position="501"/>
        <end position="511"/>
    </location>
</feature>
<evidence type="ECO:0000313" key="3">
    <source>
        <dbReference type="Proteomes" id="UP001163846"/>
    </source>
</evidence>
<dbReference type="AlphaFoldDB" id="A0AA38ULF5"/>
<gene>
    <name evidence="2" type="ORF">F5878DRAFT_2003</name>
</gene>
<feature type="compositionally biased region" description="Polar residues" evidence="1">
    <location>
        <begin position="15"/>
        <end position="27"/>
    </location>
</feature>
<feature type="region of interest" description="Disordered" evidence="1">
    <location>
        <begin position="135"/>
        <end position="159"/>
    </location>
</feature>
<evidence type="ECO:0000256" key="1">
    <source>
        <dbReference type="SAM" id="MobiDB-lite"/>
    </source>
</evidence>
<dbReference type="EMBL" id="MU805935">
    <property type="protein sequence ID" value="KAJ3845549.1"/>
    <property type="molecule type" value="Genomic_DNA"/>
</dbReference>
<feature type="compositionally biased region" description="Acidic residues" evidence="1">
    <location>
        <begin position="135"/>
        <end position="144"/>
    </location>
</feature>
<accession>A0AA38ULF5</accession>
<evidence type="ECO:0000313" key="2">
    <source>
        <dbReference type="EMBL" id="KAJ3845549.1"/>
    </source>
</evidence>
<feature type="compositionally biased region" description="Polar residues" evidence="1">
    <location>
        <begin position="318"/>
        <end position="330"/>
    </location>
</feature>
<reference evidence="2" key="1">
    <citation type="submission" date="2022-08" db="EMBL/GenBank/DDBJ databases">
        <authorList>
            <consortium name="DOE Joint Genome Institute"/>
            <person name="Min B."/>
            <person name="Riley R."/>
            <person name="Sierra-Patev S."/>
            <person name="Naranjo-Ortiz M."/>
            <person name="Looney B."/>
            <person name="Konkel Z."/>
            <person name="Slot J.C."/>
            <person name="Sakamoto Y."/>
            <person name="Steenwyk J.L."/>
            <person name="Rokas A."/>
            <person name="Carro J."/>
            <person name="Camarero S."/>
            <person name="Ferreira P."/>
            <person name="Molpeceres G."/>
            <person name="Ruiz-Duenas F.J."/>
            <person name="Serrano A."/>
            <person name="Henrissat B."/>
            <person name="Drula E."/>
            <person name="Hughes K.W."/>
            <person name="Mata J.L."/>
            <person name="Ishikawa N.K."/>
            <person name="Vargas-Isla R."/>
            <person name="Ushijima S."/>
            <person name="Smith C.A."/>
            <person name="Ahrendt S."/>
            <person name="Andreopoulos W."/>
            <person name="He G."/>
            <person name="Labutti K."/>
            <person name="Lipzen A."/>
            <person name="Ng V."/>
            <person name="Sandor L."/>
            <person name="Barry K."/>
            <person name="Martinez A.T."/>
            <person name="Xiao Y."/>
            <person name="Gibbons J.G."/>
            <person name="Terashima K."/>
            <person name="Hibbett D.S."/>
            <person name="Grigoriev I.V."/>
        </authorList>
    </citation>
    <scope>NUCLEOTIDE SEQUENCE</scope>
    <source>
        <strain evidence="2">TFB9207</strain>
    </source>
</reference>
<feature type="region of interest" description="Disordered" evidence="1">
    <location>
        <begin position="356"/>
        <end position="405"/>
    </location>
</feature>
<organism evidence="2 3">
    <name type="scientific">Lentinula raphanica</name>
    <dbReference type="NCBI Taxonomy" id="153919"/>
    <lineage>
        <taxon>Eukaryota</taxon>
        <taxon>Fungi</taxon>
        <taxon>Dikarya</taxon>
        <taxon>Basidiomycota</taxon>
        <taxon>Agaricomycotina</taxon>
        <taxon>Agaricomycetes</taxon>
        <taxon>Agaricomycetidae</taxon>
        <taxon>Agaricales</taxon>
        <taxon>Marasmiineae</taxon>
        <taxon>Omphalotaceae</taxon>
        <taxon>Lentinula</taxon>
    </lineage>
</organism>
<feature type="compositionally biased region" description="Low complexity" evidence="1">
    <location>
        <begin position="102"/>
        <end position="119"/>
    </location>
</feature>
<protein>
    <submittedName>
        <fullName evidence="2">Uncharacterized protein</fullName>
    </submittedName>
</protein>
<sequence length="560" mass="61553">MEVQRAHQTRERSRPPSTTQSKPTHSRNPGHCSAPPDTYATSRDALGRKAARRLKVLSAEDVLGELFRKEDALQSLRILAKTGTGVICQEEIPQEIPPQPLSPSSSQYSRTSTRTWSSQGLEERVGSSFLRMAFEEEEEQEEEHDLSADTVLTDREYDSRPLDVRPAGIVLPAAPIPSSCPAPSSEVSVLYLDELEEHASDSKKGHPYSVSCLESKRSVTATRSSASSAKQSVSSRSSSSASALSYALKEDEAYSRPFAMEHISKSTEGYVDVGSASTPANVVVQDVSIDEVSRRNGYRRQSPAGILITPAEDDKNGTHLQQPTSSNSDALPQLPRLIPQSPLSASFDRDFGLSPSSVSSATGLSVPAETRVSKQRPSGSPGKTPSRRQRSSLGTIQTDSGESVLSRRPLSISTLAFGNLKSETVENESHWDEIGSDTEDYSNHLHGYEGDYDSASAESSSEGEVDFVKYYQRRVSEDLQHVHQTYSAIPSRRTSQQLRKNSKDKGVPKDGFTKRYRRRTMQMDGGRGTSFYSSGDDKEHERYLTEVQIIDLRVVTQVSV</sequence>
<feature type="region of interest" description="Disordered" evidence="1">
    <location>
        <begin position="290"/>
        <end position="336"/>
    </location>
</feature>
<feature type="region of interest" description="Disordered" evidence="1">
    <location>
        <begin position="91"/>
        <end position="120"/>
    </location>
</feature>